<reference evidence="5 6" key="1">
    <citation type="submission" date="2019-06" db="EMBL/GenBank/DDBJ databases">
        <title>Sequencing the genomes of 1000 actinobacteria strains.</title>
        <authorList>
            <person name="Klenk H.-P."/>
        </authorList>
    </citation>
    <scope>NUCLEOTIDE SEQUENCE [LARGE SCALE GENOMIC DNA]</scope>
    <source>
        <strain evidence="5 6">DSM 45456</strain>
    </source>
</reference>
<dbReference type="InterPro" id="IPR036388">
    <property type="entry name" value="WH-like_DNA-bd_sf"/>
</dbReference>
<dbReference type="InterPro" id="IPR028978">
    <property type="entry name" value="Chorismate_lyase_/UTRA_dom_sf"/>
</dbReference>
<keyword evidence="1" id="KW-0805">Transcription regulation</keyword>
<dbReference type="AlphaFoldDB" id="A0A543JB57"/>
<dbReference type="GO" id="GO:0045892">
    <property type="term" value="P:negative regulation of DNA-templated transcription"/>
    <property type="evidence" value="ECO:0007669"/>
    <property type="project" value="TreeGrafter"/>
</dbReference>
<comment type="caution">
    <text evidence="5">The sequence shown here is derived from an EMBL/GenBank/DDBJ whole genome shotgun (WGS) entry which is preliminary data.</text>
</comment>
<evidence type="ECO:0000313" key="6">
    <source>
        <dbReference type="Proteomes" id="UP000316628"/>
    </source>
</evidence>
<organism evidence="5 6">
    <name type="scientific">Saccharothrix saharensis</name>
    <dbReference type="NCBI Taxonomy" id="571190"/>
    <lineage>
        <taxon>Bacteria</taxon>
        <taxon>Bacillati</taxon>
        <taxon>Actinomycetota</taxon>
        <taxon>Actinomycetes</taxon>
        <taxon>Pseudonocardiales</taxon>
        <taxon>Pseudonocardiaceae</taxon>
        <taxon>Saccharothrix</taxon>
    </lineage>
</organism>
<dbReference type="Gene3D" id="3.40.1410.10">
    <property type="entry name" value="Chorismate lyase-like"/>
    <property type="match status" value="1"/>
</dbReference>
<dbReference type="SMART" id="SM00345">
    <property type="entry name" value="HTH_GNTR"/>
    <property type="match status" value="1"/>
</dbReference>
<dbReference type="EMBL" id="VFPP01000001">
    <property type="protein sequence ID" value="TQM80031.1"/>
    <property type="molecule type" value="Genomic_DNA"/>
</dbReference>
<dbReference type="SUPFAM" id="SSF46785">
    <property type="entry name" value="Winged helix' DNA-binding domain"/>
    <property type="match status" value="1"/>
</dbReference>
<feature type="domain" description="HTH gntR-type" evidence="4">
    <location>
        <begin position="20"/>
        <end position="88"/>
    </location>
</feature>
<keyword evidence="3" id="KW-0804">Transcription</keyword>
<evidence type="ECO:0000313" key="5">
    <source>
        <dbReference type="EMBL" id="TQM80031.1"/>
    </source>
</evidence>
<keyword evidence="6" id="KW-1185">Reference proteome</keyword>
<dbReference type="SUPFAM" id="SSF64288">
    <property type="entry name" value="Chorismate lyase-like"/>
    <property type="match status" value="1"/>
</dbReference>
<dbReference type="Pfam" id="PF00392">
    <property type="entry name" value="GntR"/>
    <property type="match status" value="1"/>
</dbReference>
<dbReference type="Proteomes" id="UP000316628">
    <property type="component" value="Unassembled WGS sequence"/>
</dbReference>
<name>A0A543JB57_9PSEU</name>
<dbReference type="PROSITE" id="PS50949">
    <property type="entry name" value="HTH_GNTR"/>
    <property type="match status" value="1"/>
</dbReference>
<dbReference type="GO" id="GO:0003677">
    <property type="term" value="F:DNA binding"/>
    <property type="evidence" value="ECO:0007669"/>
    <property type="project" value="UniProtKB-KW"/>
</dbReference>
<evidence type="ECO:0000256" key="3">
    <source>
        <dbReference type="ARBA" id="ARBA00023163"/>
    </source>
</evidence>
<dbReference type="PANTHER" id="PTHR44846:SF17">
    <property type="entry name" value="GNTR-FAMILY TRANSCRIPTIONAL REGULATOR"/>
    <property type="match status" value="1"/>
</dbReference>
<dbReference type="InterPro" id="IPR050679">
    <property type="entry name" value="Bact_HTH_transcr_reg"/>
</dbReference>
<dbReference type="PANTHER" id="PTHR44846">
    <property type="entry name" value="MANNOSYL-D-GLYCERATE TRANSPORT/METABOLISM SYSTEM REPRESSOR MNGR-RELATED"/>
    <property type="match status" value="1"/>
</dbReference>
<dbReference type="InterPro" id="IPR011663">
    <property type="entry name" value="UTRA"/>
</dbReference>
<dbReference type="InterPro" id="IPR036390">
    <property type="entry name" value="WH_DNA-bd_sf"/>
</dbReference>
<evidence type="ECO:0000256" key="1">
    <source>
        <dbReference type="ARBA" id="ARBA00023015"/>
    </source>
</evidence>
<dbReference type="InterPro" id="IPR000524">
    <property type="entry name" value="Tscrpt_reg_HTH_GntR"/>
</dbReference>
<gene>
    <name evidence="5" type="ORF">FHX81_2354</name>
</gene>
<dbReference type="GO" id="GO:0003700">
    <property type="term" value="F:DNA-binding transcription factor activity"/>
    <property type="evidence" value="ECO:0007669"/>
    <property type="project" value="InterPro"/>
</dbReference>
<dbReference type="PRINTS" id="PR00035">
    <property type="entry name" value="HTHGNTR"/>
</dbReference>
<protein>
    <submittedName>
        <fullName evidence="5">GntR family transcriptional regulator</fullName>
    </submittedName>
</protein>
<sequence>MLVGAWTCLDRFYDGVMVQMKPWVEIAEELRREIGRGVYGPGERLPSGTDLMSRFGVARQTVQNAMDQLRAEGLVSSVAGRGWFVAERKPIVRLARNRLSKAERTEGRGTFLSDAAAGKWQPAVTVEVRREQAREDVRSYLGLAADQDHEVVVRDRVMRADGEVVQLAVSYLPAEIAGGTRLEEADTGPGGAYARLEELGFELTHFTEVVSARSPRPREAELLRLPLGFPVLQVIRVAFAGDRAVEVNYMTMGGERYQLVYQIDAG</sequence>
<dbReference type="Gene3D" id="1.10.10.10">
    <property type="entry name" value="Winged helix-like DNA-binding domain superfamily/Winged helix DNA-binding domain"/>
    <property type="match status" value="1"/>
</dbReference>
<accession>A0A543JB57</accession>
<proteinExistence type="predicted"/>
<evidence type="ECO:0000256" key="2">
    <source>
        <dbReference type="ARBA" id="ARBA00023125"/>
    </source>
</evidence>
<evidence type="ECO:0000259" key="4">
    <source>
        <dbReference type="PROSITE" id="PS50949"/>
    </source>
</evidence>
<dbReference type="SMART" id="SM00866">
    <property type="entry name" value="UTRA"/>
    <property type="match status" value="1"/>
</dbReference>
<keyword evidence="2" id="KW-0238">DNA-binding</keyword>
<dbReference type="Pfam" id="PF07702">
    <property type="entry name" value="UTRA"/>
    <property type="match status" value="1"/>
</dbReference>
<dbReference type="CDD" id="cd07377">
    <property type="entry name" value="WHTH_GntR"/>
    <property type="match status" value="1"/>
</dbReference>